<dbReference type="Gene3D" id="2.120.10.30">
    <property type="entry name" value="TolB, C-terminal domain"/>
    <property type="match status" value="1"/>
</dbReference>
<feature type="chain" id="PRO_5036122087" description="Serum paraoxonase/arylesterase 2" evidence="1">
    <location>
        <begin position="24"/>
        <end position="410"/>
    </location>
</feature>
<name>A0A4S3JAV7_9EURO</name>
<proteinExistence type="predicted"/>
<dbReference type="InterPro" id="IPR051288">
    <property type="entry name" value="Serum_paraoxonase/arylesterase"/>
</dbReference>
<keyword evidence="1" id="KW-0732">Signal</keyword>
<dbReference type="PANTHER" id="PTHR11799:SF12">
    <property type="entry name" value="PARAOXONASE-RELATED"/>
    <property type="match status" value="1"/>
</dbReference>
<evidence type="ECO:0008006" key="6">
    <source>
        <dbReference type="Google" id="ProtNLM"/>
    </source>
</evidence>
<dbReference type="RefSeq" id="XP_033424850.1">
    <property type="nucleotide sequence ID" value="XM_033571535.1"/>
</dbReference>
<evidence type="ECO:0000313" key="2">
    <source>
        <dbReference type="EMBL" id="KAA8645489.1"/>
    </source>
</evidence>
<dbReference type="GeneID" id="54329610"/>
<evidence type="ECO:0000313" key="3">
    <source>
        <dbReference type="EMBL" id="THC91427.1"/>
    </source>
</evidence>
<gene>
    <name evidence="2" type="ORF">ATNIH1004_006908</name>
    <name evidence="3" type="ORF">EYZ11_009118</name>
</gene>
<dbReference type="EMBL" id="SOSA01000416">
    <property type="protein sequence ID" value="THC91427.1"/>
    <property type="molecule type" value="Genomic_DNA"/>
</dbReference>
<keyword evidence="4" id="KW-1185">Reference proteome</keyword>
<evidence type="ECO:0000313" key="5">
    <source>
        <dbReference type="Proteomes" id="UP000324241"/>
    </source>
</evidence>
<accession>A0A4S3JAV7</accession>
<organism evidence="3 4">
    <name type="scientific">Aspergillus tanneri</name>
    <dbReference type="NCBI Taxonomy" id="1220188"/>
    <lineage>
        <taxon>Eukaryota</taxon>
        <taxon>Fungi</taxon>
        <taxon>Dikarya</taxon>
        <taxon>Ascomycota</taxon>
        <taxon>Pezizomycotina</taxon>
        <taxon>Eurotiomycetes</taxon>
        <taxon>Eurotiomycetidae</taxon>
        <taxon>Eurotiales</taxon>
        <taxon>Aspergillaceae</taxon>
        <taxon>Aspergillus</taxon>
        <taxon>Aspergillus subgen. Circumdati</taxon>
    </lineage>
</organism>
<sequence length="410" mass="45185">MRSLVQLTILCALLARFYGPVTHYFTVLGAFRAPNHAVRLATTPSFVKIEDTVQCEDMHYYPPTRKIFTACEDSFASRFQWFPALGHFDGPGDSVGSLHVIDPQNFEGPFVTHGIDVIEDPDRSGAVYIFAVNHLRNPEYDETGTNAQDVFKARSQIELFHHILGTSTATHVRSVRHPLITTPNDIYAKSPSSFYATNDHFYRHGLKRHIEDAYPWAKWTNVVHVRLDQLKSAASPEAGINATVALSGIKNSNGIGHGQDGEEILLCNAIGGIMYRARADGETSSISILDEIRFDSTIDNPSYFADPYRTVSDDASGYVQAGLLKAMNLSQSHGDPSAKDGVTVWYTRRKAAADGVMSAEWETRQIFEDDGSNIHTASSALLVPVESPKKARLFVTGFSSESVVAVDVDL</sequence>
<dbReference type="AlphaFoldDB" id="A0A4S3JAV7"/>
<comment type="caution">
    <text evidence="3">The sequence shown here is derived from an EMBL/GenBank/DDBJ whole genome shotgun (WGS) entry which is preliminary data.</text>
</comment>
<dbReference type="EMBL" id="QUQM01000007">
    <property type="protein sequence ID" value="KAA8645489.1"/>
    <property type="molecule type" value="Genomic_DNA"/>
</dbReference>
<dbReference type="OrthoDB" id="5307922at2759"/>
<dbReference type="VEuPathDB" id="FungiDB:EYZ11_009118"/>
<evidence type="ECO:0000313" key="4">
    <source>
        <dbReference type="Proteomes" id="UP000308092"/>
    </source>
</evidence>
<reference evidence="3 4" key="1">
    <citation type="submission" date="2019-03" db="EMBL/GenBank/DDBJ databases">
        <title>The genome sequence of a newly discovered highly antifungal drug resistant Aspergillus species, Aspergillus tanneri NIH 1004.</title>
        <authorList>
            <person name="Mounaud S."/>
            <person name="Singh I."/>
            <person name="Joardar V."/>
            <person name="Pakala S."/>
            <person name="Pakala S."/>
            <person name="Venepally P."/>
            <person name="Hoover J."/>
            <person name="Nierman W."/>
            <person name="Chung J."/>
            <person name="Losada L."/>
        </authorList>
    </citation>
    <scope>NUCLEOTIDE SEQUENCE [LARGE SCALE GENOMIC DNA]</scope>
    <source>
        <strain evidence="3 4">NIH1004</strain>
    </source>
</reference>
<feature type="signal peptide" evidence="1">
    <location>
        <begin position="1"/>
        <end position="23"/>
    </location>
</feature>
<dbReference type="InterPro" id="IPR011042">
    <property type="entry name" value="6-blade_b-propeller_TolB-like"/>
</dbReference>
<evidence type="ECO:0000256" key="1">
    <source>
        <dbReference type="SAM" id="SignalP"/>
    </source>
</evidence>
<reference evidence="2 5" key="2">
    <citation type="submission" date="2019-08" db="EMBL/GenBank/DDBJ databases">
        <title>The genome sequence of a newly discovered highly antifungal drug resistant Aspergillus species, Aspergillus tanneri NIH 1004.</title>
        <authorList>
            <person name="Mounaud S."/>
            <person name="Singh I."/>
            <person name="Joardar V."/>
            <person name="Pakala S."/>
            <person name="Pakala S."/>
            <person name="Venepally P."/>
            <person name="Chung J.K."/>
            <person name="Losada L."/>
            <person name="Nierman W.C."/>
        </authorList>
    </citation>
    <scope>NUCLEOTIDE SEQUENCE [LARGE SCALE GENOMIC DNA]</scope>
    <source>
        <strain evidence="2 5">NIH1004</strain>
    </source>
</reference>
<dbReference type="PANTHER" id="PTHR11799">
    <property type="entry name" value="PARAOXONASE"/>
    <property type="match status" value="1"/>
</dbReference>
<protein>
    <recommendedName>
        <fullName evidence="6">Serum paraoxonase/arylesterase 2</fullName>
    </recommendedName>
</protein>
<dbReference type="Proteomes" id="UP000308092">
    <property type="component" value="Unassembled WGS sequence"/>
</dbReference>
<dbReference type="Proteomes" id="UP000324241">
    <property type="component" value="Unassembled WGS sequence"/>
</dbReference>